<dbReference type="GO" id="GO:0070813">
    <property type="term" value="P:hydrogen sulfide metabolic process"/>
    <property type="evidence" value="ECO:0007669"/>
    <property type="project" value="TreeGrafter"/>
</dbReference>
<dbReference type="SMART" id="SM00450">
    <property type="entry name" value="RHOD"/>
    <property type="match status" value="1"/>
</dbReference>
<evidence type="ECO:0000259" key="2">
    <source>
        <dbReference type="PROSITE" id="PS50206"/>
    </source>
</evidence>
<accession>A0A7Y0LZ00</accession>
<dbReference type="Pfam" id="PF00753">
    <property type="entry name" value="Lactamase_B"/>
    <property type="match status" value="1"/>
</dbReference>
<sequence>MATTILTIETPSLGDRSYLAHDGEVAFVVDPQRDIDRVLDEAARAGVRITHVFETHLHNDYVTGGYALAQETGASYFVNGEDEVSFQRTPILDGQAVEVSPTMRVRAIHTPGHTFTHLSYVLEGREPAVFSGGSLLFGSTGRPDLLGEAHTDDLARHQYRSARRLAAELSDETSVMPTHGFGSFCAATSAGADATASTIGQERLINPVMSQDEEDFVAATLAGLDAYPAYYVHMGPANAAGPSAGDLSEPERADKEQIRRRLEAGEWLVDLRTRTAFAAGHVPGTFNFGLDGQFATYLGWLIPWGSPVTLLAESPEQIAEAQRELGRIGIDRPAAAATGRPEEWTDGPLATLPSARFADLAQVRHHRSVTVLDVRRVGEWREAHIDGAVHIPLHDVVTGMEQVPEGEVWVHCASGYRASIAASLIAATGRHVVVVDDSFDLSARAAGLPVVAEAPASA</sequence>
<evidence type="ECO:0000313" key="3">
    <source>
        <dbReference type="EMBL" id="NMR20495.1"/>
    </source>
</evidence>
<dbReference type="PANTHER" id="PTHR43084">
    <property type="entry name" value="PERSULFIDE DIOXYGENASE ETHE1"/>
    <property type="match status" value="1"/>
</dbReference>
<keyword evidence="3" id="KW-0378">Hydrolase</keyword>
<gene>
    <name evidence="3" type="ORF">HIR71_09755</name>
</gene>
<dbReference type="GO" id="GO:0016787">
    <property type="term" value="F:hydrolase activity"/>
    <property type="evidence" value="ECO:0007669"/>
    <property type="project" value="UniProtKB-KW"/>
</dbReference>
<evidence type="ECO:0000313" key="4">
    <source>
        <dbReference type="Proteomes" id="UP000562124"/>
    </source>
</evidence>
<comment type="caution">
    <text evidence="3">The sequence shown here is derived from an EMBL/GenBank/DDBJ whole genome shotgun (WGS) entry which is preliminary data.</text>
</comment>
<dbReference type="SUPFAM" id="SSF52821">
    <property type="entry name" value="Rhodanese/Cell cycle control phosphatase"/>
    <property type="match status" value="2"/>
</dbReference>
<dbReference type="PROSITE" id="PS50206">
    <property type="entry name" value="RHODANESE_3"/>
    <property type="match status" value="2"/>
</dbReference>
<feature type="domain" description="Rhodanese" evidence="2">
    <location>
        <begin position="365"/>
        <end position="452"/>
    </location>
</feature>
<dbReference type="InterPro" id="IPR051682">
    <property type="entry name" value="Mito_Persulfide_Diox"/>
</dbReference>
<dbReference type="InterPro" id="IPR001763">
    <property type="entry name" value="Rhodanese-like_dom"/>
</dbReference>
<name>A0A7Y0LZ00_CELFI</name>
<feature type="domain" description="Rhodanese" evidence="2">
    <location>
        <begin position="262"/>
        <end position="344"/>
    </location>
</feature>
<dbReference type="InterPro" id="IPR001279">
    <property type="entry name" value="Metallo-B-lactamas"/>
</dbReference>
<dbReference type="Gene3D" id="3.60.15.10">
    <property type="entry name" value="Ribonuclease Z/Hydroxyacylglutathione hydrolase-like"/>
    <property type="match status" value="1"/>
</dbReference>
<dbReference type="CDD" id="cd07724">
    <property type="entry name" value="POD-like_MBL-fold"/>
    <property type="match status" value="1"/>
</dbReference>
<keyword evidence="1" id="KW-0479">Metal-binding</keyword>
<dbReference type="GO" id="GO:0046872">
    <property type="term" value="F:metal ion binding"/>
    <property type="evidence" value="ECO:0007669"/>
    <property type="project" value="UniProtKB-KW"/>
</dbReference>
<dbReference type="SMART" id="SM00849">
    <property type="entry name" value="Lactamase_B"/>
    <property type="match status" value="1"/>
</dbReference>
<keyword evidence="4" id="KW-1185">Reference proteome</keyword>
<dbReference type="CDD" id="cd00158">
    <property type="entry name" value="RHOD"/>
    <property type="match status" value="1"/>
</dbReference>
<proteinExistence type="predicted"/>
<dbReference type="AlphaFoldDB" id="A0A7Y0LZ00"/>
<dbReference type="GO" id="GO:0006749">
    <property type="term" value="P:glutathione metabolic process"/>
    <property type="evidence" value="ECO:0007669"/>
    <property type="project" value="InterPro"/>
</dbReference>
<dbReference type="Pfam" id="PF00581">
    <property type="entry name" value="Rhodanese"/>
    <property type="match status" value="1"/>
</dbReference>
<dbReference type="Proteomes" id="UP000562124">
    <property type="component" value="Unassembled WGS sequence"/>
</dbReference>
<dbReference type="InterPro" id="IPR044528">
    <property type="entry name" value="POD-like_MBL-fold"/>
</dbReference>
<dbReference type="RefSeq" id="WP_169324876.1">
    <property type="nucleotide sequence ID" value="NZ_JABCJJ010000013.1"/>
</dbReference>
<reference evidence="3 4" key="1">
    <citation type="submission" date="2020-04" db="EMBL/GenBank/DDBJ databases">
        <title>Sequencing and Assembly of C. fimi.</title>
        <authorList>
            <person name="Ramsey A.R."/>
        </authorList>
    </citation>
    <scope>NUCLEOTIDE SEQUENCE [LARGE SCALE GENOMIC DNA]</scope>
    <source>
        <strain evidence="3 4">SB</strain>
    </source>
</reference>
<dbReference type="GO" id="GO:0050313">
    <property type="term" value="F:sulfur dioxygenase activity"/>
    <property type="evidence" value="ECO:0007669"/>
    <property type="project" value="InterPro"/>
</dbReference>
<dbReference type="Gene3D" id="3.40.250.10">
    <property type="entry name" value="Rhodanese-like domain"/>
    <property type="match status" value="2"/>
</dbReference>
<dbReference type="InterPro" id="IPR036873">
    <property type="entry name" value="Rhodanese-like_dom_sf"/>
</dbReference>
<evidence type="ECO:0000256" key="1">
    <source>
        <dbReference type="ARBA" id="ARBA00022723"/>
    </source>
</evidence>
<dbReference type="SUPFAM" id="SSF56281">
    <property type="entry name" value="Metallo-hydrolase/oxidoreductase"/>
    <property type="match status" value="1"/>
</dbReference>
<protein>
    <submittedName>
        <fullName evidence="3">MBL fold metallo-hydrolase</fullName>
    </submittedName>
</protein>
<dbReference type="EMBL" id="JABCJJ010000013">
    <property type="protein sequence ID" value="NMR20495.1"/>
    <property type="molecule type" value="Genomic_DNA"/>
</dbReference>
<dbReference type="InterPro" id="IPR036866">
    <property type="entry name" value="RibonucZ/Hydroxyglut_hydro"/>
</dbReference>
<organism evidence="3 4">
    <name type="scientific">Cellulomonas fimi</name>
    <dbReference type="NCBI Taxonomy" id="1708"/>
    <lineage>
        <taxon>Bacteria</taxon>
        <taxon>Bacillati</taxon>
        <taxon>Actinomycetota</taxon>
        <taxon>Actinomycetes</taxon>
        <taxon>Micrococcales</taxon>
        <taxon>Cellulomonadaceae</taxon>
        <taxon>Cellulomonas</taxon>
    </lineage>
</organism>
<dbReference type="PANTHER" id="PTHR43084:SF1">
    <property type="entry name" value="PERSULFIDE DIOXYGENASE ETHE1, MITOCHONDRIAL"/>
    <property type="match status" value="1"/>
</dbReference>